<gene>
    <name evidence="1" type="ORF">EG849_06955</name>
</gene>
<organism evidence="1 2">
    <name type="scientific">Flavobacterium macacae</name>
    <dbReference type="NCBI Taxonomy" id="2488993"/>
    <lineage>
        <taxon>Bacteria</taxon>
        <taxon>Pseudomonadati</taxon>
        <taxon>Bacteroidota</taxon>
        <taxon>Flavobacteriia</taxon>
        <taxon>Flavobacteriales</taxon>
        <taxon>Flavobacteriaceae</taxon>
        <taxon>Flavobacterium</taxon>
    </lineage>
</organism>
<dbReference type="EMBL" id="RQVR01000006">
    <property type="protein sequence ID" value="RRJ92149.1"/>
    <property type="molecule type" value="Genomic_DNA"/>
</dbReference>
<reference evidence="1 2" key="1">
    <citation type="submission" date="2018-11" db="EMBL/GenBank/DDBJ databases">
        <title>Flavobacterium sp. nov., YIM 102600 draft genome.</title>
        <authorList>
            <person name="Li G."/>
            <person name="Jiang Y."/>
        </authorList>
    </citation>
    <scope>NUCLEOTIDE SEQUENCE [LARGE SCALE GENOMIC DNA]</scope>
    <source>
        <strain evidence="1 2">YIM 102600</strain>
    </source>
</reference>
<comment type="caution">
    <text evidence="1">The sequence shown here is derived from an EMBL/GenBank/DDBJ whole genome shotgun (WGS) entry which is preliminary data.</text>
</comment>
<name>A0A3P3WES1_9FLAO</name>
<dbReference type="RefSeq" id="WP_125012352.1">
    <property type="nucleotide sequence ID" value="NZ_RQVR01000006.1"/>
</dbReference>
<accession>A0A3P3WES1</accession>
<dbReference type="AlphaFoldDB" id="A0A3P3WES1"/>
<evidence type="ECO:0000313" key="2">
    <source>
        <dbReference type="Proteomes" id="UP000271937"/>
    </source>
</evidence>
<proteinExistence type="predicted"/>
<sequence length="375" mass="43561">MMKKPTVYFKNMSFKDPSLVKFKFNEDSDFQLLKVDDIIEFGIEGDSKFIKKKVNIDESLNYESYSKDPIFISKVLFLNVIVEGPCNLYSHYDGNKTRFFYQVGEGTEIVQLIYKKFHLNETNVIKENNEFRNQLNTILKCDELTFNDFIKLKYVRNDIEKIVQRFNLCQGKSSKVFGEKTEKIKFKYSVFALANQSNFSVYYNYEDSEKLTKTNFGGGAEIAMVFSYGKSEVFFRGDLEQYSGSSKHIGNQNNPVNERSDFTLESTFLNFNLGYRHNFFISSKNKIFLDASMGYSTPSGDIKYNLRYPNGTGQYLTETFLFEISNSFFLNFGVGYVFNDKFGIEIRKDTNRDLLLNSDKATFSRVSLGLKYTIN</sequence>
<keyword evidence="2" id="KW-1185">Reference proteome</keyword>
<protein>
    <recommendedName>
        <fullName evidence="3">Outer membrane protein beta-barrel domain-containing protein</fullName>
    </recommendedName>
</protein>
<evidence type="ECO:0008006" key="3">
    <source>
        <dbReference type="Google" id="ProtNLM"/>
    </source>
</evidence>
<evidence type="ECO:0000313" key="1">
    <source>
        <dbReference type="EMBL" id="RRJ92149.1"/>
    </source>
</evidence>
<dbReference type="Proteomes" id="UP000271937">
    <property type="component" value="Unassembled WGS sequence"/>
</dbReference>